<protein>
    <recommendedName>
        <fullName evidence="3">PIN domain-containing protein</fullName>
    </recommendedName>
</protein>
<dbReference type="Gene3D" id="3.40.50.1010">
    <property type="entry name" value="5'-nuclease"/>
    <property type="match status" value="1"/>
</dbReference>
<evidence type="ECO:0000313" key="1">
    <source>
        <dbReference type="EMBL" id="MFD1219882.1"/>
    </source>
</evidence>
<organism evidence="1 2">
    <name type="scientific">Paenibacillus vulneris</name>
    <dbReference type="NCBI Taxonomy" id="1133364"/>
    <lineage>
        <taxon>Bacteria</taxon>
        <taxon>Bacillati</taxon>
        <taxon>Bacillota</taxon>
        <taxon>Bacilli</taxon>
        <taxon>Bacillales</taxon>
        <taxon>Paenibacillaceae</taxon>
        <taxon>Paenibacillus</taxon>
    </lineage>
</organism>
<sequence length="155" mass="17970">MNNIEQTHLAQAVYVDQTAFMSFMNPQDPYYSKARTLFLDLDDMDRTLITTNYVLFDTHQWLRNQFGFQQAQFFLETVEQAVQKGVLTVISGCSEFEQESKRLLVDCPDLQLSLNEAVTAVVMITYQIKRIFTFNPSYAFLPKLDSSIKVMPSVW</sequence>
<dbReference type="EMBL" id="JBHTLU010000012">
    <property type="protein sequence ID" value="MFD1219882.1"/>
    <property type="molecule type" value="Genomic_DNA"/>
</dbReference>
<dbReference type="PANTHER" id="PTHR42188:SF1">
    <property type="entry name" value="23S RRNA-SPECIFIC ENDONUCLEASE VAPC20"/>
    <property type="match status" value="1"/>
</dbReference>
<evidence type="ECO:0008006" key="3">
    <source>
        <dbReference type="Google" id="ProtNLM"/>
    </source>
</evidence>
<accession>A0ABW3UFY6</accession>
<dbReference type="Proteomes" id="UP001597180">
    <property type="component" value="Unassembled WGS sequence"/>
</dbReference>
<dbReference type="RefSeq" id="WP_079909296.1">
    <property type="nucleotide sequence ID" value="NZ_BAABJG010000055.1"/>
</dbReference>
<evidence type="ECO:0000313" key="2">
    <source>
        <dbReference type="Proteomes" id="UP001597180"/>
    </source>
</evidence>
<name>A0ABW3UFY6_9BACL</name>
<dbReference type="SUPFAM" id="SSF88723">
    <property type="entry name" value="PIN domain-like"/>
    <property type="match status" value="1"/>
</dbReference>
<comment type="caution">
    <text evidence="1">The sequence shown here is derived from an EMBL/GenBank/DDBJ whole genome shotgun (WGS) entry which is preliminary data.</text>
</comment>
<proteinExistence type="predicted"/>
<gene>
    <name evidence="1" type="ORF">ACFQ4B_07115</name>
</gene>
<dbReference type="InterPro" id="IPR039018">
    <property type="entry name" value="VapC20-like"/>
</dbReference>
<dbReference type="InterPro" id="IPR029060">
    <property type="entry name" value="PIN-like_dom_sf"/>
</dbReference>
<reference evidence="2" key="1">
    <citation type="journal article" date="2019" name="Int. J. Syst. Evol. Microbiol.">
        <title>The Global Catalogue of Microorganisms (GCM) 10K type strain sequencing project: providing services to taxonomists for standard genome sequencing and annotation.</title>
        <authorList>
            <consortium name="The Broad Institute Genomics Platform"/>
            <consortium name="The Broad Institute Genome Sequencing Center for Infectious Disease"/>
            <person name="Wu L."/>
            <person name="Ma J."/>
        </authorList>
    </citation>
    <scope>NUCLEOTIDE SEQUENCE [LARGE SCALE GENOMIC DNA]</scope>
    <source>
        <strain evidence="2">CCUG 53270</strain>
    </source>
</reference>
<keyword evidence="2" id="KW-1185">Reference proteome</keyword>
<dbReference type="PANTHER" id="PTHR42188">
    <property type="entry name" value="23S RRNA-SPECIFIC ENDONUCLEASE VAPC20"/>
    <property type="match status" value="1"/>
</dbReference>